<dbReference type="AlphaFoldDB" id="A0A4P2QI17"/>
<dbReference type="InterPro" id="IPR050523">
    <property type="entry name" value="AKR_Detox_Biosynth"/>
</dbReference>
<evidence type="ECO:0000313" key="7">
    <source>
        <dbReference type="Proteomes" id="UP000295497"/>
    </source>
</evidence>
<dbReference type="SUPFAM" id="SSF51430">
    <property type="entry name" value="NAD(P)-linked oxidoreductase"/>
    <property type="match status" value="1"/>
</dbReference>
<dbReference type="InterPro" id="IPR036812">
    <property type="entry name" value="NAD(P)_OxRdtase_dom_sf"/>
</dbReference>
<keyword evidence="1" id="KW-0521">NADP</keyword>
<evidence type="ECO:0000313" key="6">
    <source>
        <dbReference type="EMBL" id="AUX28983.1"/>
    </source>
</evidence>
<dbReference type="Pfam" id="PF00248">
    <property type="entry name" value="Aldo_ket_red"/>
    <property type="match status" value="1"/>
</dbReference>
<dbReference type="EMBL" id="CP012672">
    <property type="protein sequence ID" value="AUX28983.1"/>
    <property type="molecule type" value="Genomic_DNA"/>
</dbReference>
<organism evidence="6 7">
    <name type="scientific">Sorangium cellulosum</name>
    <name type="common">Polyangium cellulosum</name>
    <dbReference type="NCBI Taxonomy" id="56"/>
    <lineage>
        <taxon>Bacteria</taxon>
        <taxon>Pseudomonadati</taxon>
        <taxon>Myxococcota</taxon>
        <taxon>Polyangia</taxon>
        <taxon>Polyangiales</taxon>
        <taxon>Polyangiaceae</taxon>
        <taxon>Sorangium</taxon>
    </lineage>
</organism>
<sequence length="363" mass="40258">MVDVAAAPWYWRPTDGKAMHYRQLGDSELRVSELCLGTMTFGEQNTLDDAKAQLDYAFDAGINFVDAAEMYPVPTRAETQGRTESYVGEWLSQRPRDKVILATKIAASGRPFPWIRGGSLAVNRANVRRAVEDSLRRLKTDYIDLYQIHWPDRYVPQFGATAYDPANERSSTPIPEQLAAFAEVIRDGKVRYLGLSNETAWGVTQFSRIAEHLGLPRPVSIQNAYSLVNRTFDVALAEASRREDVPLLAYSPLAFGLLTGKYVGGPPPGSRLARFEAFGQRYRKPNVDEAVQAYVKLARAHGLTPASLALAFVRSRWFVASTIIGATTLEQLEENVKSAGVVLGKEVLAEIEQIHARYPSPAP</sequence>
<evidence type="ECO:0000256" key="4">
    <source>
        <dbReference type="ARBA" id="ARBA00070119"/>
    </source>
</evidence>
<reference evidence="6 7" key="1">
    <citation type="submission" date="2015-09" db="EMBL/GenBank/DDBJ databases">
        <title>Sorangium comparison.</title>
        <authorList>
            <person name="Zaburannyi N."/>
            <person name="Bunk B."/>
            <person name="Overmann J."/>
            <person name="Mueller R."/>
        </authorList>
    </citation>
    <scope>NUCLEOTIDE SEQUENCE [LARGE SCALE GENOMIC DNA]</scope>
    <source>
        <strain evidence="6 7">So ce836</strain>
    </source>
</reference>
<feature type="domain" description="NADP-dependent oxidoreductase" evidence="5">
    <location>
        <begin position="33"/>
        <end position="354"/>
    </location>
</feature>
<accession>A0A4P2QI17</accession>
<dbReference type="PANTHER" id="PTHR43364:SF4">
    <property type="entry name" value="NAD(P)-LINKED OXIDOREDUCTASE SUPERFAMILY PROTEIN"/>
    <property type="match status" value="1"/>
</dbReference>
<evidence type="ECO:0000256" key="1">
    <source>
        <dbReference type="ARBA" id="ARBA00022857"/>
    </source>
</evidence>
<evidence type="ECO:0000259" key="5">
    <source>
        <dbReference type="Pfam" id="PF00248"/>
    </source>
</evidence>
<dbReference type="PANTHER" id="PTHR43364">
    <property type="entry name" value="NADH-SPECIFIC METHYLGLYOXAL REDUCTASE-RELATED"/>
    <property type="match status" value="1"/>
</dbReference>
<dbReference type="Proteomes" id="UP000295497">
    <property type="component" value="Chromosome"/>
</dbReference>
<evidence type="ECO:0000256" key="3">
    <source>
        <dbReference type="ARBA" id="ARBA00038157"/>
    </source>
</evidence>
<name>A0A4P2QI17_SORCE</name>
<dbReference type="GO" id="GO:0016491">
    <property type="term" value="F:oxidoreductase activity"/>
    <property type="evidence" value="ECO:0007669"/>
    <property type="project" value="UniProtKB-KW"/>
</dbReference>
<dbReference type="InterPro" id="IPR023210">
    <property type="entry name" value="NADP_OxRdtase_dom"/>
</dbReference>
<proteinExistence type="inferred from homology"/>
<evidence type="ECO:0000256" key="2">
    <source>
        <dbReference type="ARBA" id="ARBA00023002"/>
    </source>
</evidence>
<comment type="similarity">
    <text evidence="3">Belongs to the aldo/keto reductase family. Aldo/keto reductase 2 subfamily.</text>
</comment>
<protein>
    <recommendedName>
        <fullName evidence="4">Protein tas</fullName>
    </recommendedName>
</protein>
<gene>
    <name evidence="6" type="ORF">SOCE836_010680</name>
</gene>
<dbReference type="CDD" id="cd19094">
    <property type="entry name" value="AKR_Tas-like"/>
    <property type="match status" value="1"/>
</dbReference>
<dbReference type="Gene3D" id="3.20.20.100">
    <property type="entry name" value="NADP-dependent oxidoreductase domain"/>
    <property type="match status" value="1"/>
</dbReference>
<keyword evidence="2" id="KW-0560">Oxidoreductase</keyword>
<dbReference type="FunFam" id="3.20.20.100:FF:000005">
    <property type="entry name" value="NADP(H)-dependent aldo-keto reductase"/>
    <property type="match status" value="1"/>
</dbReference>